<evidence type="ECO:0000313" key="2">
    <source>
        <dbReference type="Proteomes" id="UP001055072"/>
    </source>
</evidence>
<dbReference type="EMBL" id="MU274906">
    <property type="protein sequence ID" value="KAI0091058.1"/>
    <property type="molecule type" value="Genomic_DNA"/>
</dbReference>
<protein>
    <submittedName>
        <fullName evidence="1">Uncharacterized protein</fullName>
    </submittedName>
</protein>
<dbReference type="Proteomes" id="UP001055072">
    <property type="component" value="Unassembled WGS sequence"/>
</dbReference>
<sequence>MPPNNSQCLTRSPIRSPSSTSPPTWRAVHITLRTHFPQGSSYPWMPQSPVHAPQRAGGRNHAAMQHTGRNSTDITGGSNTANSNIAQASTTDHIIPPRNLPPRHTETDSNMSMSATFSFTAQPPAILSRDVCEVCGKGPFGRLNELRRHRATVHKPPQYECDVCGNRFKRKDDRDRHNRSLHHAADLQSRH</sequence>
<comment type="caution">
    <text evidence="1">The sequence shown here is derived from an EMBL/GenBank/DDBJ whole genome shotgun (WGS) entry which is preliminary data.</text>
</comment>
<proteinExistence type="predicted"/>
<gene>
    <name evidence="1" type="ORF">BDY19DRAFT_679824</name>
</gene>
<name>A0ACB8UA01_9APHY</name>
<keyword evidence="2" id="KW-1185">Reference proteome</keyword>
<organism evidence="1 2">
    <name type="scientific">Irpex rosettiformis</name>
    <dbReference type="NCBI Taxonomy" id="378272"/>
    <lineage>
        <taxon>Eukaryota</taxon>
        <taxon>Fungi</taxon>
        <taxon>Dikarya</taxon>
        <taxon>Basidiomycota</taxon>
        <taxon>Agaricomycotina</taxon>
        <taxon>Agaricomycetes</taxon>
        <taxon>Polyporales</taxon>
        <taxon>Irpicaceae</taxon>
        <taxon>Irpex</taxon>
    </lineage>
</organism>
<evidence type="ECO:0000313" key="1">
    <source>
        <dbReference type="EMBL" id="KAI0091058.1"/>
    </source>
</evidence>
<accession>A0ACB8UA01</accession>
<reference evidence="1" key="1">
    <citation type="journal article" date="2021" name="Environ. Microbiol.">
        <title>Gene family expansions and transcriptome signatures uncover fungal adaptations to wood decay.</title>
        <authorList>
            <person name="Hage H."/>
            <person name="Miyauchi S."/>
            <person name="Viragh M."/>
            <person name="Drula E."/>
            <person name="Min B."/>
            <person name="Chaduli D."/>
            <person name="Navarro D."/>
            <person name="Favel A."/>
            <person name="Norest M."/>
            <person name="Lesage-Meessen L."/>
            <person name="Balint B."/>
            <person name="Merenyi Z."/>
            <person name="de Eugenio L."/>
            <person name="Morin E."/>
            <person name="Martinez A.T."/>
            <person name="Baldrian P."/>
            <person name="Stursova M."/>
            <person name="Martinez M.J."/>
            <person name="Novotny C."/>
            <person name="Magnuson J.K."/>
            <person name="Spatafora J.W."/>
            <person name="Maurice S."/>
            <person name="Pangilinan J."/>
            <person name="Andreopoulos W."/>
            <person name="LaButti K."/>
            <person name="Hundley H."/>
            <person name="Na H."/>
            <person name="Kuo A."/>
            <person name="Barry K."/>
            <person name="Lipzen A."/>
            <person name="Henrissat B."/>
            <person name="Riley R."/>
            <person name="Ahrendt S."/>
            <person name="Nagy L.G."/>
            <person name="Grigoriev I.V."/>
            <person name="Martin F."/>
            <person name="Rosso M.N."/>
        </authorList>
    </citation>
    <scope>NUCLEOTIDE SEQUENCE</scope>
    <source>
        <strain evidence="1">CBS 384.51</strain>
    </source>
</reference>